<protein>
    <recommendedName>
        <fullName evidence="4">Secreted protein</fullName>
    </recommendedName>
</protein>
<comment type="caution">
    <text evidence="2">The sequence shown here is derived from an EMBL/GenBank/DDBJ whole genome shotgun (WGS) entry which is preliminary data.</text>
</comment>
<feature type="chain" id="PRO_5015752137" description="Secreted protein" evidence="1">
    <location>
        <begin position="18"/>
        <end position="116"/>
    </location>
</feature>
<gene>
    <name evidence="2" type="ORF">XarjCFBP7645_16080</name>
</gene>
<evidence type="ECO:0000256" key="1">
    <source>
        <dbReference type="SAM" id="SignalP"/>
    </source>
</evidence>
<feature type="signal peptide" evidence="1">
    <location>
        <begin position="1"/>
        <end position="17"/>
    </location>
</feature>
<evidence type="ECO:0000313" key="2">
    <source>
        <dbReference type="EMBL" id="PPU06085.1"/>
    </source>
</evidence>
<dbReference type="Proteomes" id="UP000239204">
    <property type="component" value="Unassembled WGS sequence"/>
</dbReference>
<evidence type="ECO:0008006" key="4">
    <source>
        <dbReference type="Google" id="ProtNLM"/>
    </source>
</evidence>
<accession>A0A2S7AAA6</accession>
<name>A0A2S7AAA6_9XANT</name>
<sequence length="116" mass="12329">MRLPRAIVIALTGTAHAAESAPVTATSAITTQVPRIAKPSHHAIDSLCRAGSHLEVGSEACLQNQKGCGDPDSHAWLRCFRCLTLSVECPGPPWERRVGARSDAVAFEHAGNRHAV</sequence>
<organism evidence="2 3">
    <name type="scientific">Xanthomonas arboricola</name>
    <dbReference type="NCBI Taxonomy" id="56448"/>
    <lineage>
        <taxon>Bacteria</taxon>
        <taxon>Pseudomonadati</taxon>
        <taxon>Pseudomonadota</taxon>
        <taxon>Gammaproteobacteria</taxon>
        <taxon>Lysobacterales</taxon>
        <taxon>Lysobacteraceae</taxon>
        <taxon>Xanthomonas</taxon>
    </lineage>
</organism>
<reference evidence="2 3" key="1">
    <citation type="submission" date="2016-08" db="EMBL/GenBank/DDBJ databases">
        <title>Evolution of the type three secretion system and type three effector repertoires in Xanthomonas.</title>
        <authorList>
            <person name="Merda D."/>
            <person name="Briand M."/>
            <person name="Bosis E."/>
            <person name="Rousseau C."/>
            <person name="Portier P."/>
            <person name="Jacques M.-A."/>
            <person name="Fischer-Le Saux M."/>
        </authorList>
    </citation>
    <scope>NUCLEOTIDE SEQUENCE [LARGE SCALE GENOMIC DNA]</scope>
    <source>
        <strain evidence="2 3">CFBP 7645</strain>
    </source>
</reference>
<evidence type="ECO:0000313" key="3">
    <source>
        <dbReference type="Proteomes" id="UP000239204"/>
    </source>
</evidence>
<keyword evidence="1" id="KW-0732">Signal</keyword>
<dbReference type="AlphaFoldDB" id="A0A2S7AAA6"/>
<dbReference type="EMBL" id="MIGY01000003">
    <property type="protein sequence ID" value="PPU06085.1"/>
    <property type="molecule type" value="Genomic_DNA"/>
</dbReference>
<proteinExistence type="predicted"/>